<reference evidence="1" key="1">
    <citation type="submission" date="2015-04" db="UniProtKB">
        <authorList>
            <consortium name="EnsemblPlants"/>
        </authorList>
    </citation>
    <scope>IDENTIFICATION</scope>
    <source>
        <strain evidence="1">SL10</strain>
    </source>
</reference>
<dbReference type="Proteomes" id="UP000006591">
    <property type="component" value="Chromosome 6"/>
</dbReference>
<name>A0A0E0HLX4_ORYNI</name>
<organism evidence="1">
    <name type="scientific">Oryza nivara</name>
    <name type="common">Indian wild rice</name>
    <name type="synonym">Oryza sativa f. spontanea</name>
    <dbReference type="NCBI Taxonomy" id="4536"/>
    <lineage>
        <taxon>Eukaryota</taxon>
        <taxon>Viridiplantae</taxon>
        <taxon>Streptophyta</taxon>
        <taxon>Embryophyta</taxon>
        <taxon>Tracheophyta</taxon>
        <taxon>Spermatophyta</taxon>
        <taxon>Magnoliopsida</taxon>
        <taxon>Liliopsida</taxon>
        <taxon>Poales</taxon>
        <taxon>Poaceae</taxon>
        <taxon>BOP clade</taxon>
        <taxon>Oryzoideae</taxon>
        <taxon>Oryzeae</taxon>
        <taxon>Oryzinae</taxon>
        <taxon>Oryza</taxon>
    </lineage>
</organism>
<proteinExistence type="predicted"/>
<dbReference type="AlphaFoldDB" id="A0A0E0HLX4"/>
<dbReference type="Gramene" id="ONIVA06G06480.1">
    <property type="protein sequence ID" value="ONIVA06G06480.1"/>
    <property type="gene ID" value="ONIVA06G06480"/>
</dbReference>
<evidence type="ECO:0000313" key="2">
    <source>
        <dbReference type="Proteomes" id="UP000006591"/>
    </source>
</evidence>
<sequence length="125" mass="13293">MGRCGCAVARLSLPHRSSSDGSGRRGSTVAGLPLLTNPTMKMMVASCLVADPKTLVLGVACPPPVTLGAADDITHHLRKSFFVLLAWQNVILYIYGNCLVSTGQKFPVSRGDKLGQLQLATTPWN</sequence>
<evidence type="ECO:0000313" key="1">
    <source>
        <dbReference type="EnsemblPlants" id="ONIVA06G06480.1"/>
    </source>
</evidence>
<protein>
    <submittedName>
        <fullName evidence="1">Uncharacterized protein</fullName>
    </submittedName>
</protein>
<dbReference type="OMA" id="KMMVASC"/>
<reference evidence="1" key="2">
    <citation type="submission" date="2018-04" db="EMBL/GenBank/DDBJ databases">
        <title>OnivRS2 (Oryza nivara Reference Sequence Version 2).</title>
        <authorList>
            <person name="Zhang J."/>
            <person name="Kudrna D."/>
            <person name="Lee S."/>
            <person name="Talag J."/>
            <person name="Rajasekar S."/>
            <person name="Welchert J."/>
            <person name="Hsing Y.-I."/>
            <person name="Wing R.A."/>
        </authorList>
    </citation>
    <scope>NUCLEOTIDE SEQUENCE [LARGE SCALE GENOMIC DNA]</scope>
    <source>
        <strain evidence="1">SL10</strain>
    </source>
</reference>
<dbReference type="HOGENOM" id="CLU_166395_0_0_1"/>
<keyword evidence="2" id="KW-1185">Reference proteome</keyword>
<accession>A0A0E0HLX4</accession>
<dbReference type="EnsemblPlants" id="ONIVA06G06480.1">
    <property type="protein sequence ID" value="ONIVA06G06480.1"/>
    <property type="gene ID" value="ONIVA06G06480"/>
</dbReference>